<organism evidence="1 2">
    <name type="scientific">Microscilla marina ATCC 23134</name>
    <dbReference type="NCBI Taxonomy" id="313606"/>
    <lineage>
        <taxon>Bacteria</taxon>
        <taxon>Pseudomonadati</taxon>
        <taxon>Bacteroidota</taxon>
        <taxon>Cytophagia</taxon>
        <taxon>Cytophagales</taxon>
        <taxon>Microscillaceae</taxon>
        <taxon>Microscilla</taxon>
    </lineage>
</organism>
<dbReference type="SUPFAM" id="SSF48371">
    <property type="entry name" value="ARM repeat"/>
    <property type="match status" value="3"/>
</dbReference>
<protein>
    <submittedName>
        <fullName evidence="1">Uncharacterized protein</fullName>
    </submittedName>
</protein>
<dbReference type="InterPro" id="IPR016024">
    <property type="entry name" value="ARM-type_fold"/>
</dbReference>
<dbReference type="EMBL" id="AAWS01000002">
    <property type="protein sequence ID" value="EAY31554.1"/>
    <property type="molecule type" value="Genomic_DNA"/>
</dbReference>
<name>A1ZD15_MICM2</name>
<keyword evidence="2" id="KW-1185">Reference proteome</keyword>
<comment type="caution">
    <text evidence="1">The sequence shown here is derived from an EMBL/GenBank/DDBJ whole genome shotgun (WGS) entry which is preliminary data.</text>
</comment>
<evidence type="ECO:0000313" key="1">
    <source>
        <dbReference type="EMBL" id="EAY31554.1"/>
    </source>
</evidence>
<accession>A1ZD15</accession>
<dbReference type="RefSeq" id="WP_002693251.1">
    <property type="nucleotide sequence ID" value="NZ_AAWS01000002.1"/>
</dbReference>
<dbReference type="OrthoDB" id="3272910at2"/>
<dbReference type="eggNOG" id="ENOG502ZAQ0">
    <property type="taxonomic scope" value="Bacteria"/>
</dbReference>
<evidence type="ECO:0000313" key="2">
    <source>
        <dbReference type="Proteomes" id="UP000004095"/>
    </source>
</evidence>
<reference evidence="1 2" key="1">
    <citation type="submission" date="2007-01" db="EMBL/GenBank/DDBJ databases">
        <authorList>
            <person name="Haygood M."/>
            <person name="Podell S."/>
            <person name="Anderson C."/>
            <person name="Hopkinson B."/>
            <person name="Roe K."/>
            <person name="Barbeau K."/>
            <person name="Gaasterland T."/>
            <person name="Ferriera S."/>
            <person name="Johnson J."/>
            <person name="Kravitz S."/>
            <person name="Beeson K."/>
            <person name="Sutton G."/>
            <person name="Rogers Y.-H."/>
            <person name="Friedman R."/>
            <person name="Frazier M."/>
            <person name="Venter J.C."/>
        </authorList>
    </citation>
    <scope>NUCLEOTIDE SEQUENCE [LARGE SCALE GENOMIC DNA]</scope>
    <source>
        <strain evidence="1 2">ATCC 23134</strain>
    </source>
</reference>
<sequence length="1523" mass="173560">MNTKNIEALQQKIQTIAQQKNTDICLACQLALKLTSAGFASVKPWFEAWVAQLPQLSYETQVALSEVWHCHASVDDFFDPDDLSLILAVRLKWWQTWLAVAPEQAMQGKDKHLLAKALHTLQPRSKASHETLLKVLMAEDKPWSTTLIYLLRLGIGQALLSYEMLCEAILYLLKHADHWQLQAVYGLLKDFYFCFEQCPEVACRKLMNRGPKFEVLGLKILALWRAHPLFDEVIKEPQWSIDTKLVALEVLSAQATPHLADTLVQWLRVYTAHSEALLEHLLAMAYDGVFCHEAQMTSLLHFYFAYDILSARQLAILLHGRFEQKLAGYAAHHPVTPKKWIALLAALKSDPAKKMLHELLQDNRYPNHFEQLVRALVELDYHPAEDTLLAYVSVHPTACLSALQRLGGAKTVAYLKQVLQMEGEKKRLPSFEAQALPLLLQLADNPAPIYEYLQAHQLPGRFELLPYLCEPLHPSAQPFLLSALDQPVVDTQTEALRQLAQQGNAEVLPLVIKKLGNTNEDIQMAAWQCAQVLAQRIARRTPPGSKEANQLLAESILARLPQVQASAVLQRYLGYLTECIDHRFDIGLLEGIAASKDPHVLKFYIACLGASHQPKAFYLIRRFLHPNQDIFTLRQALIALTQMPEGNHEKEVIALLRHRNMNIKKTAVAYLKTHGTQQCVWPLTQLLMNNDNSGLRSTIISVLQGILGANMPFVLLHELSIANSPIKQRFLSYTLADLCPPEQLVQFATNYPLFDLPSDLKQEHDIENARQLEQWVKQWYESQASLRQLLSEVTDLRKAIDNEPALLNALPATRELMGNYLRSLTTKPHDLATWCTLMYQHELTLTDEEARLLYANASGGAKSWGWEVLSLNETQETLEWHNLLHYKNPPELIFLLRYFIPRKGLKAVLDHWLNAGRNVATIRKLLDASGMVSKHLTAVLLELYEAPAVKNQTTKSQAKQEQQVALADWLLSVVGKSAYWVQQMLFKRASLGQQVHLWGLMEAAEQSLLVEEALNLYKKCSVEEQDTLLGRLKKVAQHPALIQLSFEEYLQGKPLTFWQHQPLDPTQIQQLTCHPNALKYLQQRSDFSPFGNDLLRQLLQSTQVANETIKEDTHWALQRNFALLSAERQWQILQPLLDEGAWHWLNWIKEVAPIAPDLLDMLKRANTEGCIYILTWLQSLPGTLFCPGLSSVLLELCTQLPHPLPAVQVLCRLPALPSLANDFAGVFAGYDVHLKTEVLTWLLAQLERQGSPPKAMIKALRQHCMESMHEILLWQIDIQHTDYEVVDEVENALQSLKKLAKTAVTEAVQCLQYMATQMARFSPRQQLHWLAELYAYPVVAPTVTQLITQVFAQELLALTFLPAQAKADFEKRFCEAVKTQQFADGQIVRKALKNFSEDSPPVVNELMEYIVFHEKYRDLKVLCLRLLKKTLPQADYLELCFKLLHTDHLDLLKTAVRTLTFAHYTQAIPHFIKLLFHKDKSIGQAAQNALLHQREAAIEQLEIELPRQRPDRRKVLERVLALF</sequence>
<dbReference type="InterPro" id="IPR011989">
    <property type="entry name" value="ARM-like"/>
</dbReference>
<dbReference type="Gene3D" id="1.25.10.10">
    <property type="entry name" value="Leucine-rich Repeat Variant"/>
    <property type="match status" value="2"/>
</dbReference>
<gene>
    <name evidence="1" type="ORF">M23134_05060</name>
</gene>
<dbReference type="Proteomes" id="UP000004095">
    <property type="component" value="Unassembled WGS sequence"/>
</dbReference>
<proteinExistence type="predicted"/>